<evidence type="ECO:0000313" key="3">
    <source>
        <dbReference type="EMBL" id="MEN7548692.1"/>
    </source>
</evidence>
<gene>
    <name evidence="3" type="ORF">AAG747_12275</name>
</gene>
<dbReference type="Proteomes" id="UP001403385">
    <property type="component" value="Unassembled WGS sequence"/>
</dbReference>
<evidence type="ECO:0000256" key="1">
    <source>
        <dbReference type="SAM" id="MobiDB-lite"/>
    </source>
</evidence>
<protein>
    <submittedName>
        <fullName evidence="3">Uncharacterized protein</fullName>
    </submittedName>
</protein>
<sequence length="97" mass="11428">MAKKYKLKVGNKPTSEEEVKQFKNFDRVLNQYRRRKPSQPVHLIVYRLNKHLPLLILIIIFLVIAYFFFVKQSEDKTSQPGTPKSKNEQPVSSPLKE</sequence>
<name>A0AAW9S5C2_9BACT</name>
<dbReference type="RefSeq" id="WP_346821469.1">
    <property type="nucleotide sequence ID" value="NZ_JBDKWZ010000006.1"/>
</dbReference>
<keyword evidence="2" id="KW-1133">Transmembrane helix</keyword>
<dbReference type="EMBL" id="JBDKWZ010000006">
    <property type="protein sequence ID" value="MEN7548692.1"/>
    <property type="molecule type" value="Genomic_DNA"/>
</dbReference>
<feature type="compositionally biased region" description="Polar residues" evidence="1">
    <location>
        <begin position="78"/>
        <end position="97"/>
    </location>
</feature>
<accession>A0AAW9S5C2</accession>
<keyword evidence="2" id="KW-0812">Transmembrane</keyword>
<organism evidence="3 4">
    <name type="scientific">Rapidithrix thailandica</name>
    <dbReference type="NCBI Taxonomy" id="413964"/>
    <lineage>
        <taxon>Bacteria</taxon>
        <taxon>Pseudomonadati</taxon>
        <taxon>Bacteroidota</taxon>
        <taxon>Cytophagia</taxon>
        <taxon>Cytophagales</taxon>
        <taxon>Flammeovirgaceae</taxon>
        <taxon>Rapidithrix</taxon>
    </lineage>
</organism>
<evidence type="ECO:0000313" key="4">
    <source>
        <dbReference type="Proteomes" id="UP001403385"/>
    </source>
</evidence>
<reference evidence="3 4" key="1">
    <citation type="submission" date="2024-04" db="EMBL/GenBank/DDBJ databases">
        <title>Novel genus in family Flammeovirgaceae.</title>
        <authorList>
            <person name="Nguyen T.H."/>
            <person name="Vuong T.Q."/>
            <person name="Le H."/>
            <person name="Kim S.-G."/>
        </authorList>
    </citation>
    <scope>NUCLEOTIDE SEQUENCE [LARGE SCALE GENOMIC DNA]</scope>
    <source>
        <strain evidence="3 4">JCM 23209</strain>
    </source>
</reference>
<dbReference type="AlphaFoldDB" id="A0AAW9S5C2"/>
<evidence type="ECO:0000256" key="2">
    <source>
        <dbReference type="SAM" id="Phobius"/>
    </source>
</evidence>
<proteinExistence type="predicted"/>
<feature type="region of interest" description="Disordered" evidence="1">
    <location>
        <begin position="74"/>
        <end position="97"/>
    </location>
</feature>
<comment type="caution">
    <text evidence="3">The sequence shown here is derived from an EMBL/GenBank/DDBJ whole genome shotgun (WGS) entry which is preliminary data.</text>
</comment>
<keyword evidence="2" id="KW-0472">Membrane</keyword>
<feature type="transmembrane region" description="Helical" evidence="2">
    <location>
        <begin position="52"/>
        <end position="69"/>
    </location>
</feature>
<keyword evidence="4" id="KW-1185">Reference proteome</keyword>